<dbReference type="Pfam" id="PF10615">
    <property type="entry name" value="DUF2470"/>
    <property type="match status" value="1"/>
</dbReference>
<dbReference type="EMBL" id="CP042301">
    <property type="protein sequence ID" value="QDZ00722.1"/>
    <property type="molecule type" value="Genomic_DNA"/>
</dbReference>
<dbReference type="Proteomes" id="UP000321389">
    <property type="component" value="Chromosome"/>
</dbReference>
<evidence type="ECO:0000313" key="4">
    <source>
        <dbReference type="Proteomes" id="UP000321389"/>
    </source>
</evidence>
<sequence>MADKAKNVIRKTDGEAIALARRLIRSARHGALAVIEPETGAPFASRVATATDLDGSPIILVSTLSTHTSGLAADPRCSLLVGEPGKGDPLAHPRITLSCMAERLERGTPAGDRARRRYLNRHPKAKLYADFGDFSFVRLAMERASLNGGFGKAYLLGPDDLAPHLPANAGLADTEQGALEHMNEDHRDAIDLYARHFGGARSDGWLITGIDAEGLDIASGDEVHRVLFPAPLGEAGALRAVLVDMAKTARAMETNSQHAANPT</sequence>
<evidence type="ECO:0000259" key="1">
    <source>
        <dbReference type="Pfam" id="PF10615"/>
    </source>
</evidence>
<feature type="domain" description="DUF2470" evidence="1">
    <location>
        <begin position="175"/>
        <end position="245"/>
    </location>
</feature>
<accession>A0A5B8KYW3</accession>
<dbReference type="PANTHER" id="PTHR13343">
    <property type="entry name" value="CREG1 PROTEIN"/>
    <property type="match status" value="1"/>
</dbReference>
<dbReference type="Gene3D" id="3.20.180.10">
    <property type="entry name" value="PNP-oxidase-like"/>
    <property type="match status" value="1"/>
</dbReference>
<keyword evidence="4" id="KW-1185">Reference proteome</keyword>
<name>A0A5B8KYW3_9HYPH</name>
<dbReference type="PANTHER" id="PTHR13343:SF17">
    <property type="entry name" value="CELLULAR REPRESSOR OF E1A-STIMULATED GENES, ISOFORM A"/>
    <property type="match status" value="1"/>
</dbReference>
<dbReference type="OrthoDB" id="9814594at2"/>
<dbReference type="Pfam" id="PF13883">
    <property type="entry name" value="CREG_beta-barrel"/>
    <property type="match status" value="1"/>
</dbReference>
<dbReference type="RefSeq" id="WP_146299368.1">
    <property type="nucleotide sequence ID" value="NZ_CP042301.2"/>
</dbReference>
<dbReference type="AlphaFoldDB" id="A0A5B8KYW3"/>
<dbReference type="InterPro" id="IPR037119">
    <property type="entry name" value="Haem_oxidase_HugZ-like_sf"/>
</dbReference>
<evidence type="ECO:0000313" key="3">
    <source>
        <dbReference type="EMBL" id="QDZ00722.1"/>
    </source>
</evidence>
<organism evidence="3 4">
    <name type="scientific">Nitratireductor mangrovi</name>
    <dbReference type="NCBI Taxonomy" id="2599600"/>
    <lineage>
        <taxon>Bacteria</taxon>
        <taxon>Pseudomonadati</taxon>
        <taxon>Pseudomonadota</taxon>
        <taxon>Alphaproteobacteria</taxon>
        <taxon>Hyphomicrobiales</taxon>
        <taxon>Phyllobacteriaceae</taxon>
        <taxon>Nitratireductor</taxon>
    </lineage>
</organism>
<reference evidence="3" key="1">
    <citation type="submission" date="2020-04" db="EMBL/GenBank/DDBJ databases">
        <title>Nitratireductor sp. nov. isolated from mangrove soil.</title>
        <authorList>
            <person name="Ye Y."/>
        </authorList>
    </citation>
    <scope>NUCLEOTIDE SEQUENCE</scope>
    <source>
        <strain evidence="3">SY7</strain>
    </source>
</reference>
<feature type="domain" description="CREG-like beta-barrel" evidence="2">
    <location>
        <begin position="15"/>
        <end position="153"/>
    </location>
</feature>
<dbReference type="GO" id="GO:0005737">
    <property type="term" value="C:cytoplasm"/>
    <property type="evidence" value="ECO:0007669"/>
    <property type="project" value="UniProtKB-ARBA"/>
</dbReference>
<dbReference type="InterPro" id="IPR019595">
    <property type="entry name" value="DUF2470"/>
</dbReference>
<proteinExistence type="predicted"/>
<evidence type="ECO:0000259" key="2">
    <source>
        <dbReference type="Pfam" id="PF13883"/>
    </source>
</evidence>
<gene>
    <name evidence="3" type="ORF">FQ775_10175</name>
</gene>
<dbReference type="KEGG" id="niy:FQ775_10175"/>
<dbReference type="InterPro" id="IPR055343">
    <property type="entry name" value="CREG_beta-barrel"/>
</dbReference>
<dbReference type="SUPFAM" id="SSF50475">
    <property type="entry name" value="FMN-binding split barrel"/>
    <property type="match status" value="1"/>
</dbReference>
<dbReference type="InterPro" id="IPR012349">
    <property type="entry name" value="Split_barrel_FMN-bd"/>
</dbReference>
<protein>
    <submittedName>
        <fullName evidence="3">HugZ family protein</fullName>
    </submittedName>
</protein>
<dbReference type="Gene3D" id="2.30.110.10">
    <property type="entry name" value="Electron Transport, Fmn-binding Protein, Chain A"/>
    <property type="match status" value="1"/>
</dbReference>